<dbReference type="RefSeq" id="WP_187533675.1">
    <property type="nucleotide sequence ID" value="NZ_CBCSHU010000010.1"/>
</dbReference>
<dbReference type="Proteomes" id="UP000515928">
    <property type="component" value="Chromosome"/>
</dbReference>
<keyword evidence="2" id="KW-0436">Ligase</keyword>
<dbReference type="InterPro" id="IPR045864">
    <property type="entry name" value="aa-tRNA-synth_II/BPL/LPL"/>
</dbReference>
<dbReference type="Gene3D" id="3.30.930.10">
    <property type="entry name" value="Bira Bifunctional Protein, Domain 2"/>
    <property type="match status" value="1"/>
</dbReference>
<organism evidence="2 3">
    <name type="scientific">Erysipelothrix inopinata</name>
    <dbReference type="NCBI Taxonomy" id="225084"/>
    <lineage>
        <taxon>Bacteria</taxon>
        <taxon>Bacillati</taxon>
        <taxon>Bacillota</taxon>
        <taxon>Erysipelotrichia</taxon>
        <taxon>Erysipelotrichales</taxon>
        <taxon>Erysipelotrichaceae</taxon>
        <taxon>Erysipelothrix</taxon>
    </lineage>
</organism>
<dbReference type="SUPFAM" id="SSF55681">
    <property type="entry name" value="Class II aaRS and biotin synthetases"/>
    <property type="match status" value="1"/>
</dbReference>
<dbReference type="Pfam" id="PF21948">
    <property type="entry name" value="LplA-B_cat"/>
    <property type="match status" value="1"/>
</dbReference>
<keyword evidence="3" id="KW-1185">Reference proteome</keyword>
<evidence type="ECO:0000313" key="3">
    <source>
        <dbReference type="Proteomes" id="UP000515928"/>
    </source>
</evidence>
<reference evidence="2 3" key="1">
    <citation type="submission" date="2020-08" db="EMBL/GenBank/DDBJ databases">
        <title>Genome sequence of Erysipelothrix inopinata DSM 15511T.</title>
        <authorList>
            <person name="Hyun D.-W."/>
            <person name="Bae J.-W."/>
        </authorList>
    </citation>
    <scope>NUCLEOTIDE SEQUENCE [LARGE SCALE GENOMIC DNA]</scope>
    <source>
        <strain evidence="2 3">DSM 15511</strain>
    </source>
</reference>
<dbReference type="GO" id="GO:0140096">
    <property type="term" value="F:catalytic activity, acting on a protein"/>
    <property type="evidence" value="ECO:0007669"/>
    <property type="project" value="UniProtKB-ARBA"/>
</dbReference>
<dbReference type="PROSITE" id="PS51733">
    <property type="entry name" value="BPL_LPL_CATALYTIC"/>
    <property type="match status" value="1"/>
</dbReference>
<evidence type="ECO:0000313" key="2">
    <source>
        <dbReference type="EMBL" id="QNN60547.1"/>
    </source>
</evidence>
<dbReference type="GO" id="GO:0016874">
    <property type="term" value="F:ligase activity"/>
    <property type="evidence" value="ECO:0007669"/>
    <property type="project" value="UniProtKB-KW"/>
</dbReference>
<dbReference type="PANTHER" id="PTHR43679">
    <property type="entry name" value="OCTANOYLTRANSFERASE LIPM-RELATED"/>
    <property type="match status" value="1"/>
</dbReference>
<accession>A0A7G9RY72</accession>
<dbReference type="KEGG" id="eio:H9L01_09265"/>
<gene>
    <name evidence="2" type="ORF">H9L01_09265</name>
</gene>
<protein>
    <submittedName>
        <fullName evidence="2">Protein ligase</fullName>
    </submittedName>
</protein>
<evidence type="ECO:0000259" key="1">
    <source>
        <dbReference type="PROSITE" id="PS51733"/>
    </source>
</evidence>
<dbReference type="PANTHER" id="PTHR43679:SF2">
    <property type="entry name" value="OCTANOYL-[GCVH]:PROTEIN N-OCTANOYLTRANSFERASE"/>
    <property type="match status" value="1"/>
</dbReference>
<feature type="domain" description="BPL/LPL catalytic" evidence="1">
    <location>
        <begin position="28"/>
        <end position="226"/>
    </location>
</feature>
<dbReference type="AlphaFoldDB" id="A0A7G9RY72"/>
<dbReference type="InterPro" id="IPR050664">
    <property type="entry name" value="Octanoyltrans_LipM/LipL"/>
</dbReference>
<proteinExistence type="predicted"/>
<dbReference type="GO" id="GO:0009249">
    <property type="term" value="P:protein lipoylation"/>
    <property type="evidence" value="ECO:0007669"/>
    <property type="project" value="UniProtKB-ARBA"/>
</dbReference>
<dbReference type="GO" id="GO:0016740">
    <property type="term" value="F:transferase activity"/>
    <property type="evidence" value="ECO:0007669"/>
    <property type="project" value="UniProtKB-ARBA"/>
</dbReference>
<sequence length="257" mass="28846">MRGIIINEVGSIQNEMQSTAIDDYNTRHVNDDEMILHMFQHRGINMGLDDVKMPGFSKGLAYYETVGEPVIIRNSGGRSIVADEGVLSMSLIFRSSQSMYDNYDYYGQFIMDALQPIVTGINIGEISGACCPGKTDISINGKKFCGTAQRKIKDGVALVCYIHINGDQMRRNQIVKGFYEACESEEIKIDLDAMDSLSNLVGREIAVSEVVNLLEDELKKRTESVTYESSIPSREDFHLSVSRTQNQNNRYLKEKEA</sequence>
<dbReference type="InterPro" id="IPR004143">
    <property type="entry name" value="BPL_LPL_catalytic"/>
</dbReference>
<name>A0A7G9RY72_9FIRM</name>
<dbReference type="EMBL" id="CP060715">
    <property type="protein sequence ID" value="QNN60547.1"/>
    <property type="molecule type" value="Genomic_DNA"/>
</dbReference>